<feature type="non-terminal residue" evidence="2">
    <location>
        <position position="199"/>
    </location>
</feature>
<feature type="transmembrane region" description="Helical" evidence="1">
    <location>
        <begin position="32"/>
        <end position="57"/>
    </location>
</feature>
<keyword evidence="3" id="KW-1185">Reference proteome</keyword>
<keyword evidence="1" id="KW-1133">Transmembrane helix</keyword>
<sequence length="199" mass="21845">MRSLSARLCVETLVPLTSLINSDPNSCSSADILVLVLAALTSLFTVVFIGAVAIEMVGPPTKDLPFVKKETYGAKEYFFKLTDLAAVNFLVNLIMKLIFGLVFRKELKHIWYDQQRPAETLTEKGKGPHVTKNFITPLSKKGPANTQKPLAVPTPESLSEETISYLPVTVFWNLVGGVPGVKLNVKRKSKKPSKEALST</sequence>
<comment type="caution">
    <text evidence="2">The sequence shown here is derived from an EMBL/GenBank/DDBJ whole genome shotgun (WGS) entry which is preliminary data.</text>
</comment>
<dbReference type="EMBL" id="RQTK01000103">
    <property type="protein sequence ID" value="RUS87712.1"/>
    <property type="molecule type" value="Genomic_DNA"/>
</dbReference>
<dbReference type="Proteomes" id="UP000271974">
    <property type="component" value="Unassembled WGS sequence"/>
</dbReference>
<keyword evidence="1" id="KW-0472">Membrane</keyword>
<protein>
    <submittedName>
        <fullName evidence="2">Uncharacterized protein</fullName>
    </submittedName>
</protein>
<organism evidence="2 3">
    <name type="scientific">Elysia chlorotica</name>
    <name type="common">Eastern emerald elysia</name>
    <name type="synonym">Sea slug</name>
    <dbReference type="NCBI Taxonomy" id="188477"/>
    <lineage>
        <taxon>Eukaryota</taxon>
        <taxon>Metazoa</taxon>
        <taxon>Spiralia</taxon>
        <taxon>Lophotrochozoa</taxon>
        <taxon>Mollusca</taxon>
        <taxon>Gastropoda</taxon>
        <taxon>Heterobranchia</taxon>
        <taxon>Euthyneura</taxon>
        <taxon>Panpulmonata</taxon>
        <taxon>Sacoglossa</taxon>
        <taxon>Placobranchoidea</taxon>
        <taxon>Plakobranchidae</taxon>
        <taxon>Elysia</taxon>
    </lineage>
</organism>
<dbReference type="AlphaFoldDB" id="A0A3S1BGE4"/>
<evidence type="ECO:0000256" key="1">
    <source>
        <dbReference type="SAM" id="Phobius"/>
    </source>
</evidence>
<name>A0A3S1BGE4_ELYCH</name>
<proteinExistence type="predicted"/>
<reference evidence="2 3" key="1">
    <citation type="submission" date="2019-01" db="EMBL/GenBank/DDBJ databases">
        <title>A draft genome assembly of the solar-powered sea slug Elysia chlorotica.</title>
        <authorList>
            <person name="Cai H."/>
            <person name="Li Q."/>
            <person name="Fang X."/>
            <person name="Li J."/>
            <person name="Curtis N.E."/>
            <person name="Altenburger A."/>
            <person name="Shibata T."/>
            <person name="Feng M."/>
            <person name="Maeda T."/>
            <person name="Schwartz J.A."/>
            <person name="Shigenobu S."/>
            <person name="Lundholm N."/>
            <person name="Nishiyama T."/>
            <person name="Yang H."/>
            <person name="Hasebe M."/>
            <person name="Li S."/>
            <person name="Pierce S.K."/>
            <person name="Wang J."/>
        </authorList>
    </citation>
    <scope>NUCLEOTIDE SEQUENCE [LARGE SCALE GENOMIC DNA]</scope>
    <source>
        <strain evidence="2">EC2010</strain>
        <tissue evidence="2">Whole organism of an adult</tissue>
    </source>
</reference>
<keyword evidence="1" id="KW-0812">Transmembrane</keyword>
<evidence type="ECO:0000313" key="3">
    <source>
        <dbReference type="Proteomes" id="UP000271974"/>
    </source>
</evidence>
<feature type="transmembrane region" description="Helical" evidence="1">
    <location>
        <begin position="78"/>
        <end position="103"/>
    </location>
</feature>
<accession>A0A3S1BGE4</accession>
<gene>
    <name evidence="2" type="ORF">EGW08_004553</name>
</gene>
<evidence type="ECO:0000313" key="2">
    <source>
        <dbReference type="EMBL" id="RUS87712.1"/>
    </source>
</evidence>